<dbReference type="Proteomes" id="UP000499080">
    <property type="component" value="Unassembled WGS sequence"/>
</dbReference>
<dbReference type="EMBL" id="BGPR01151718">
    <property type="protein sequence ID" value="GBL60546.1"/>
    <property type="molecule type" value="Genomic_DNA"/>
</dbReference>
<accession>A0A4Y1ZNU8</accession>
<reference evidence="2 3" key="1">
    <citation type="journal article" date="2019" name="Sci. Rep.">
        <title>Orb-weaving spider Araneus ventricosus genome elucidates the spidroin gene catalogue.</title>
        <authorList>
            <person name="Kono N."/>
            <person name="Nakamura H."/>
            <person name="Ohtoshi R."/>
            <person name="Moran D.A.P."/>
            <person name="Shinohara A."/>
            <person name="Yoshida Y."/>
            <person name="Fujiwara M."/>
            <person name="Mori M."/>
            <person name="Tomita M."/>
            <person name="Arakawa K."/>
        </authorList>
    </citation>
    <scope>NUCLEOTIDE SEQUENCE [LARGE SCALE GENOMIC DNA]</scope>
</reference>
<name>A0A4Y1ZNU8_ARAVE</name>
<evidence type="ECO:0000256" key="1">
    <source>
        <dbReference type="SAM" id="MobiDB-lite"/>
    </source>
</evidence>
<keyword evidence="3" id="KW-1185">Reference proteome</keyword>
<evidence type="ECO:0000313" key="3">
    <source>
        <dbReference type="Proteomes" id="UP000499080"/>
    </source>
</evidence>
<comment type="caution">
    <text evidence="2">The sequence shown here is derived from an EMBL/GenBank/DDBJ whole genome shotgun (WGS) entry which is preliminary data.</text>
</comment>
<evidence type="ECO:0000313" key="2">
    <source>
        <dbReference type="EMBL" id="GBL60546.1"/>
    </source>
</evidence>
<feature type="region of interest" description="Disordered" evidence="1">
    <location>
        <begin position="1"/>
        <end position="25"/>
    </location>
</feature>
<organism evidence="2 3">
    <name type="scientific">Araneus ventricosus</name>
    <name type="common">Orbweaver spider</name>
    <name type="synonym">Epeira ventricosa</name>
    <dbReference type="NCBI Taxonomy" id="182803"/>
    <lineage>
        <taxon>Eukaryota</taxon>
        <taxon>Metazoa</taxon>
        <taxon>Ecdysozoa</taxon>
        <taxon>Arthropoda</taxon>
        <taxon>Chelicerata</taxon>
        <taxon>Arachnida</taxon>
        <taxon>Araneae</taxon>
        <taxon>Araneomorphae</taxon>
        <taxon>Entelegynae</taxon>
        <taxon>Araneoidea</taxon>
        <taxon>Araneidae</taxon>
        <taxon>Araneus</taxon>
    </lineage>
</organism>
<dbReference type="AlphaFoldDB" id="A0A4Y1ZNU8"/>
<protein>
    <submittedName>
        <fullName evidence="2">Uncharacterized protein</fullName>
    </submittedName>
</protein>
<sequence>MDIWTDTEGRRRAAGSRWRTSPQASAGLQVTRQRGMTIRPAASHVTASASCSSSSSLHLVPRCCSSRSAARWARSNTRLHRGLFYRHFEPIFHTCLRLPGHLRPTGGTEKAFAGSPSLTLLLTSWNKDDPLIVVRQQLHAPSGHQPHPARRRG</sequence>
<proteinExistence type="predicted"/>
<gene>
    <name evidence="2" type="ORF">AVEN_191502_1</name>
</gene>